<evidence type="ECO:0000313" key="3">
    <source>
        <dbReference type="Proteomes" id="UP000199503"/>
    </source>
</evidence>
<dbReference type="SUPFAM" id="SSF55729">
    <property type="entry name" value="Acyl-CoA N-acyltransferases (Nat)"/>
    <property type="match status" value="1"/>
</dbReference>
<protein>
    <recommendedName>
        <fullName evidence="4">Acetyltransferase (GNAT) domain-containing protein</fullName>
    </recommendedName>
</protein>
<keyword evidence="3" id="KW-1185">Reference proteome</keyword>
<dbReference type="EMBL" id="FOFV01000031">
    <property type="protein sequence ID" value="SES43437.1"/>
    <property type="molecule type" value="Genomic_DNA"/>
</dbReference>
<feature type="compositionally biased region" description="Low complexity" evidence="1">
    <location>
        <begin position="93"/>
        <end position="125"/>
    </location>
</feature>
<gene>
    <name evidence="2" type="ORF">SAMN04488000_13154</name>
</gene>
<dbReference type="Proteomes" id="UP000199503">
    <property type="component" value="Unassembled WGS sequence"/>
</dbReference>
<proteinExistence type="predicted"/>
<dbReference type="InterPro" id="IPR016181">
    <property type="entry name" value="Acyl_CoA_acyltransferase"/>
</dbReference>
<evidence type="ECO:0000313" key="2">
    <source>
        <dbReference type="EMBL" id="SES43437.1"/>
    </source>
</evidence>
<dbReference type="STRING" id="65499.SAMN04488000_13154"/>
<evidence type="ECO:0000256" key="1">
    <source>
        <dbReference type="SAM" id="MobiDB-lite"/>
    </source>
</evidence>
<reference evidence="3" key="1">
    <citation type="submission" date="2016-10" db="EMBL/GenBank/DDBJ databases">
        <authorList>
            <person name="Varghese N."/>
            <person name="Submissions S."/>
        </authorList>
    </citation>
    <scope>NUCLEOTIDE SEQUENCE [LARGE SCALE GENOMIC DNA]</scope>
    <source>
        <strain evidence="3">DSM 44437</strain>
    </source>
</reference>
<feature type="region of interest" description="Disordered" evidence="1">
    <location>
        <begin position="87"/>
        <end position="125"/>
    </location>
</feature>
<sequence length="125" mass="13537">MRRLPPPVRGTRPPRCAVLRRYRGHRVVPGMYLLMTATGVFTTERLTLRPWRIEDAPAALEVYGHAEVTRWLSPEMDQVRDHAAKIGTNAPMNTSAANGTASGTPSTASPMPSASTTATAPVART</sequence>
<dbReference type="AlphaFoldDB" id="A0A1H9XC27"/>
<evidence type="ECO:0008006" key="4">
    <source>
        <dbReference type="Google" id="ProtNLM"/>
    </source>
</evidence>
<dbReference type="Gene3D" id="3.40.630.30">
    <property type="match status" value="1"/>
</dbReference>
<accession>A0A1H9XC27</accession>
<name>A0A1H9XC27_9PSEU</name>
<organism evidence="2 3">
    <name type="scientific">Lentzea albida</name>
    <dbReference type="NCBI Taxonomy" id="65499"/>
    <lineage>
        <taxon>Bacteria</taxon>
        <taxon>Bacillati</taxon>
        <taxon>Actinomycetota</taxon>
        <taxon>Actinomycetes</taxon>
        <taxon>Pseudonocardiales</taxon>
        <taxon>Pseudonocardiaceae</taxon>
        <taxon>Lentzea</taxon>
    </lineage>
</organism>